<proteinExistence type="predicted"/>
<dbReference type="EMBL" id="ML213640">
    <property type="protein sequence ID" value="TFK33892.1"/>
    <property type="molecule type" value="Genomic_DNA"/>
</dbReference>
<keyword evidence="1" id="KW-1133">Transmembrane helix</keyword>
<dbReference type="AlphaFoldDB" id="A0A5C3LMG8"/>
<dbReference type="Proteomes" id="UP000308652">
    <property type="component" value="Unassembled WGS sequence"/>
</dbReference>
<accession>A0A5C3LMG8</accession>
<feature type="transmembrane region" description="Helical" evidence="1">
    <location>
        <begin position="219"/>
        <end position="238"/>
    </location>
</feature>
<feature type="chain" id="PRO_5023132322" description="Transmembrane protein" evidence="2">
    <location>
        <begin position="18"/>
        <end position="428"/>
    </location>
</feature>
<dbReference type="STRING" id="68775.A0A5C3LMG8"/>
<evidence type="ECO:0000256" key="1">
    <source>
        <dbReference type="SAM" id="Phobius"/>
    </source>
</evidence>
<keyword evidence="4" id="KW-1185">Reference proteome</keyword>
<keyword evidence="1" id="KW-0472">Membrane</keyword>
<gene>
    <name evidence="3" type="ORF">BDQ12DRAFT_669917</name>
</gene>
<reference evidence="3 4" key="1">
    <citation type="journal article" date="2019" name="Nat. Ecol. Evol.">
        <title>Megaphylogeny resolves global patterns of mushroom evolution.</title>
        <authorList>
            <person name="Varga T."/>
            <person name="Krizsan K."/>
            <person name="Foldi C."/>
            <person name="Dima B."/>
            <person name="Sanchez-Garcia M."/>
            <person name="Sanchez-Ramirez S."/>
            <person name="Szollosi G.J."/>
            <person name="Szarkandi J.G."/>
            <person name="Papp V."/>
            <person name="Albert L."/>
            <person name="Andreopoulos W."/>
            <person name="Angelini C."/>
            <person name="Antonin V."/>
            <person name="Barry K.W."/>
            <person name="Bougher N.L."/>
            <person name="Buchanan P."/>
            <person name="Buyck B."/>
            <person name="Bense V."/>
            <person name="Catcheside P."/>
            <person name="Chovatia M."/>
            <person name="Cooper J."/>
            <person name="Damon W."/>
            <person name="Desjardin D."/>
            <person name="Finy P."/>
            <person name="Geml J."/>
            <person name="Haridas S."/>
            <person name="Hughes K."/>
            <person name="Justo A."/>
            <person name="Karasinski D."/>
            <person name="Kautmanova I."/>
            <person name="Kiss B."/>
            <person name="Kocsube S."/>
            <person name="Kotiranta H."/>
            <person name="LaButti K.M."/>
            <person name="Lechner B.E."/>
            <person name="Liimatainen K."/>
            <person name="Lipzen A."/>
            <person name="Lukacs Z."/>
            <person name="Mihaltcheva S."/>
            <person name="Morgado L.N."/>
            <person name="Niskanen T."/>
            <person name="Noordeloos M.E."/>
            <person name="Ohm R.A."/>
            <person name="Ortiz-Santana B."/>
            <person name="Ovrebo C."/>
            <person name="Racz N."/>
            <person name="Riley R."/>
            <person name="Savchenko A."/>
            <person name="Shiryaev A."/>
            <person name="Soop K."/>
            <person name="Spirin V."/>
            <person name="Szebenyi C."/>
            <person name="Tomsovsky M."/>
            <person name="Tulloss R.E."/>
            <person name="Uehling J."/>
            <person name="Grigoriev I.V."/>
            <person name="Vagvolgyi C."/>
            <person name="Papp T."/>
            <person name="Martin F.M."/>
            <person name="Miettinen O."/>
            <person name="Hibbett D.S."/>
            <person name="Nagy L.G."/>
        </authorList>
    </citation>
    <scope>NUCLEOTIDE SEQUENCE [LARGE SCALE GENOMIC DNA]</scope>
    <source>
        <strain evidence="3 4">CBS 166.37</strain>
    </source>
</reference>
<organism evidence="3 4">
    <name type="scientific">Crucibulum laeve</name>
    <dbReference type="NCBI Taxonomy" id="68775"/>
    <lineage>
        <taxon>Eukaryota</taxon>
        <taxon>Fungi</taxon>
        <taxon>Dikarya</taxon>
        <taxon>Basidiomycota</taxon>
        <taxon>Agaricomycotina</taxon>
        <taxon>Agaricomycetes</taxon>
        <taxon>Agaricomycetidae</taxon>
        <taxon>Agaricales</taxon>
        <taxon>Agaricineae</taxon>
        <taxon>Nidulariaceae</taxon>
        <taxon>Crucibulum</taxon>
    </lineage>
</organism>
<sequence>MTVFFLTSALVVVSCLAAFTIIASHLSVKPPQLFTPNTFTVHSDVMFALEIIAADPIARTITIDWYPEITTPCSAEPTLVADIYVDPEFLDTTSPSFSPQTPLLPAYQINSSAYCVSGTPWTPVFRTVSKLRSVEADALSPIAVSSSSLQNYPFDVYFAPQHIRAVNHETGALVPVNVTRYFGVAVNFQLTIRSTHYVGTPHNEVFISLKIERSRATKIFVVIIAITNWLIATAFLTICVATQIYSSPTIYSEMFVIPVGAVLSLTSVRANLPGAPVGFGATIDSYSVLPVLVIMAICSFYLLMIILYRRLTSWEKQGDALKQTEEANVALASQNNISSYSAVSSETQNLVSNPISRPDMGQKEDANCAVAVQIVEIAETPGRCAAQAPEAAGITINSYISRTQAINPSLLEIRKKPLPSAKYCPHRG</sequence>
<keyword evidence="1" id="KW-0812">Transmembrane</keyword>
<evidence type="ECO:0000313" key="4">
    <source>
        <dbReference type="Proteomes" id="UP000308652"/>
    </source>
</evidence>
<dbReference type="OrthoDB" id="2923771at2759"/>
<evidence type="ECO:0000256" key="2">
    <source>
        <dbReference type="SAM" id="SignalP"/>
    </source>
</evidence>
<evidence type="ECO:0000313" key="3">
    <source>
        <dbReference type="EMBL" id="TFK33892.1"/>
    </source>
</evidence>
<name>A0A5C3LMG8_9AGAR</name>
<protein>
    <recommendedName>
        <fullName evidence="5">Transmembrane protein</fullName>
    </recommendedName>
</protein>
<dbReference type="Pfam" id="PF14494">
    <property type="entry name" value="DUF4436"/>
    <property type="match status" value="1"/>
</dbReference>
<keyword evidence="2" id="KW-0732">Signal</keyword>
<dbReference type="InterPro" id="IPR027948">
    <property type="entry name" value="DUF4436"/>
</dbReference>
<feature type="transmembrane region" description="Helical" evidence="1">
    <location>
        <begin position="288"/>
        <end position="308"/>
    </location>
</feature>
<evidence type="ECO:0008006" key="5">
    <source>
        <dbReference type="Google" id="ProtNLM"/>
    </source>
</evidence>
<feature type="signal peptide" evidence="2">
    <location>
        <begin position="1"/>
        <end position="17"/>
    </location>
</feature>